<proteinExistence type="predicted"/>
<accession>A0A084H0B9</accession>
<organism evidence="1 2">
    <name type="scientific">Metabacillus indicus</name>
    <name type="common">Bacillus indicus</name>
    <dbReference type="NCBI Taxonomy" id="246786"/>
    <lineage>
        <taxon>Bacteria</taxon>
        <taxon>Bacillati</taxon>
        <taxon>Bacillota</taxon>
        <taxon>Bacilli</taxon>
        <taxon>Bacillales</taxon>
        <taxon>Bacillaceae</taxon>
        <taxon>Metabacillus</taxon>
    </lineage>
</organism>
<dbReference type="Proteomes" id="UP000028549">
    <property type="component" value="Unassembled WGS sequence"/>
</dbReference>
<gene>
    <name evidence="1" type="ORF">GS18_0209475</name>
</gene>
<evidence type="ECO:0000313" key="2">
    <source>
        <dbReference type="Proteomes" id="UP000028549"/>
    </source>
</evidence>
<comment type="caution">
    <text evidence="1">The sequence shown here is derived from an EMBL/GenBank/DDBJ whole genome shotgun (WGS) entry which is preliminary data.</text>
</comment>
<dbReference type="AlphaFoldDB" id="A0A084H0B9"/>
<reference evidence="1 2" key="1">
    <citation type="journal article" date="2005" name="Int. J. Syst. Evol. Microbiol.">
        <title>Bacillus cibi sp. nov., isolated from jeotgal, a traditional Korean fermented seafood.</title>
        <authorList>
            <person name="Yoon J.H."/>
            <person name="Lee C.H."/>
            <person name="Oh T.K."/>
        </authorList>
    </citation>
    <scope>NUCLEOTIDE SEQUENCE [LARGE SCALE GENOMIC DNA]</scope>
    <source>
        <strain evidence="1 2">DSM 16189</strain>
    </source>
</reference>
<name>A0A084H0B9_METID</name>
<evidence type="ECO:0000313" key="1">
    <source>
        <dbReference type="EMBL" id="KEZ53031.1"/>
    </source>
</evidence>
<sequence length="80" mass="8780">MRPLIFGQEDARCQLGGSWKFSSKHTFPASNRPAFSNKRGILASIPLYPASNGLAEIHDPRFKALHAQEPLPHSKKSAPA</sequence>
<protein>
    <submittedName>
        <fullName evidence="1">Uncharacterized protein</fullName>
    </submittedName>
</protein>
<keyword evidence="2" id="KW-1185">Reference proteome</keyword>
<dbReference type="EMBL" id="JNVC02000004">
    <property type="protein sequence ID" value="KEZ53031.1"/>
    <property type="molecule type" value="Genomic_DNA"/>
</dbReference>